<accession>A0AAW1XLN4</accession>
<dbReference type="Proteomes" id="UP001457282">
    <property type="component" value="Unassembled WGS sequence"/>
</dbReference>
<gene>
    <name evidence="4" type="ORF">M0R45_014227</name>
</gene>
<dbReference type="PANTHER" id="PTHR13068">
    <property type="entry name" value="CGI-12 PROTEIN-RELATED"/>
    <property type="match status" value="1"/>
</dbReference>
<dbReference type="GO" id="GO:0003676">
    <property type="term" value="F:nucleic acid binding"/>
    <property type="evidence" value="ECO:0007669"/>
    <property type="project" value="InterPro"/>
</dbReference>
<dbReference type="InterPro" id="IPR003690">
    <property type="entry name" value="MTERF"/>
</dbReference>
<keyword evidence="2" id="KW-0806">Transcription termination</keyword>
<dbReference type="Pfam" id="PF02536">
    <property type="entry name" value="mTERF"/>
    <property type="match status" value="1"/>
</dbReference>
<evidence type="ECO:0000256" key="2">
    <source>
        <dbReference type="ARBA" id="ARBA00022472"/>
    </source>
</evidence>
<keyword evidence="5" id="KW-1185">Reference proteome</keyword>
<dbReference type="PANTHER" id="PTHR13068:SF223">
    <property type="entry name" value="MITOCHONDRIAL TRANSCRIPTION TERMINATION FACTOR FAMILY PROTEIN"/>
    <property type="match status" value="1"/>
</dbReference>
<dbReference type="SMART" id="SM00733">
    <property type="entry name" value="Mterf"/>
    <property type="match status" value="7"/>
</dbReference>
<comment type="similarity">
    <text evidence="1">Belongs to the mTERF family.</text>
</comment>
<dbReference type="InterPro" id="IPR038538">
    <property type="entry name" value="MTERF_sf"/>
</dbReference>
<sequence length="380" mass="43632">MKSSVKSLLSLRRLLPASPNLFPLPKCLFQPKLFLFMPTTYSTICLSQEESVGEDDKDQPEDSGQVLKTLGCSDADIKKIFTRVASLKKVDIVQLQLKLKLLTGLGITAPELVKIVNDRPRFLTCRFNHCFDEQLEFFSRFFGSRELLVKAILRNPSLLTYDFCKKIKPTIELYKGVGLRMEDLIQMLISRPTLISRSSFNEEKMEFLRKTGVPNNSLMYKYVVTLIGGSRLETIRQKVANLEKFGLSEDEVLGLFRRSPYVFTLSIDKVQRNMTFILTQMKLPAKVVLDHPGLLYKNLENVLKPRVLLAGKMHEMGLLKIIGPKIVSAMRMKEERFLEVFVNRQPKDVADELMEYYKSVKGVRRLAETSKKNLHHGFPF</sequence>
<evidence type="ECO:0000256" key="3">
    <source>
        <dbReference type="ARBA" id="ARBA00022946"/>
    </source>
</evidence>
<reference evidence="4 5" key="1">
    <citation type="journal article" date="2023" name="G3 (Bethesda)">
        <title>A chromosome-length genome assembly and annotation of blackberry (Rubus argutus, cv. 'Hillquist').</title>
        <authorList>
            <person name="Bruna T."/>
            <person name="Aryal R."/>
            <person name="Dudchenko O."/>
            <person name="Sargent D.J."/>
            <person name="Mead D."/>
            <person name="Buti M."/>
            <person name="Cavallini A."/>
            <person name="Hytonen T."/>
            <person name="Andres J."/>
            <person name="Pham M."/>
            <person name="Weisz D."/>
            <person name="Mascagni F."/>
            <person name="Usai G."/>
            <person name="Natali L."/>
            <person name="Bassil N."/>
            <person name="Fernandez G.E."/>
            <person name="Lomsadze A."/>
            <person name="Armour M."/>
            <person name="Olukolu B."/>
            <person name="Poorten T."/>
            <person name="Britton C."/>
            <person name="Davik J."/>
            <person name="Ashrafi H."/>
            <person name="Aiden E.L."/>
            <person name="Borodovsky M."/>
            <person name="Worthington M."/>
        </authorList>
    </citation>
    <scope>NUCLEOTIDE SEQUENCE [LARGE SCALE GENOMIC DNA]</scope>
    <source>
        <strain evidence="4">PI 553951</strain>
    </source>
</reference>
<dbReference type="FunFam" id="1.25.70.10:FF:000026">
    <property type="entry name" value="Mitochondrial transcription termination factor family protein"/>
    <property type="match status" value="1"/>
</dbReference>
<keyword evidence="3" id="KW-0809">Transit peptide</keyword>
<evidence type="ECO:0000313" key="4">
    <source>
        <dbReference type="EMBL" id="KAK9937434.1"/>
    </source>
</evidence>
<keyword evidence="2" id="KW-0805">Transcription regulation</keyword>
<protein>
    <submittedName>
        <fullName evidence="4">Uncharacterized protein</fullName>
    </submittedName>
</protein>
<evidence type="ECO:0000256" key="1">
    <source>
        <dbReference type="ARBA" id="ARBA00007692"/>
    </source>
</evidence>
<proteinExistence type="inferred from homology"/>
<dbReference type="AlphaFoldDB" id="A0AAW1XLN4"/>
<dbReference type="GO" id="GO:0006353">
    <property type="term" value="P:DNA-templated transcription termination"/>
    <property type="evidence" value="ECO:0007669"/>
    <property type="project" value="UniProtKB-KW"/>
</dbReference>
<name>A0AAW1XLN4_RUBAR</name>
<keyword evidence="2" id="KW-0804">Transcription</keyword>
<evidence type="ECO:0000313" key="5">
    <source>
        <dbReference type="Proteomes" id="UP001457282"/>
    </source>
</evidence>
<dbReference type="EMBL" id="JBEDUW010000003">
    <property type="protein sequence ID" value="KAK9937434.1"/>
    <property type="molecule type" value="Genomic_DNA"/>
</dbReference>
<organism evidence="4 5">
    <name type="scientific">Rubus argutus</name>
    <name type="common">Southern blackberry</name>
    <dbReference type="NCBI Taxonomy" id="59490"/>
    <lineage>
        <taxon>Eukaryota</taxon>
        <taxon>Viridiplantae</taxon>
        <taxon>Streptophyta</taxon>
        <taxon>Embryophyta</taxon>
        <taxon>Tracheophyta</taxon>
        <taxon>Spermatophyta</taxon>
        <taxon>Magnoliopsida</taxon>
        <taxon>eudicotyledons</taxon>
        <taxon>Gunneridae</taxon>
        <taxon>Pentapetalae</taxon>
        <taxon>rosids</taxon>
        <taxon>fabids</taxon>
        <taxon>Rosales</taxon>
        <taxon>Rosaceae</taxon>
        <taxon>Rosoideae</taxon>
        <taxon>Rosoideae incertae sedis</taxon>
        <taxon>Rubus</taxon>
    </lineage>
</organism>
<comment type="caution">
    <text evidence="4">The sequence shown here is derived from an EMBL/GenBank/DDBJ whole genome shotgun (WGS) entry which is preliminary data.</text>
</comment>
<dbReference type="Gene3D" id="1.25.70.10">
    <property type="entry name" value="Transcription termination factor 3, mitochondrial"/>
    <property type="match status" value="1"/>
</dbReference>